<keyword evidence="2" id="KW-1185">Reference proteome</keyword>
<dbReference type="AlphaFoldDB" id="A0A3D8GW38"/>
<dbReference type="EMBL" id="QNQT01000001">
    <property type="protein sequence ID" value="RDU38674.1"/>
    <property type="molecule type" value="Genomic_DNA"/>
</dbReference>
<protein>
    <submittedName>
        <fullName evidence="1">HNH endonuclease</fullName>
    </submittedName>
</protein>
<dbReference type="Proteomes" id="UP000257144">
    <property type="component" value="Unassembled WGS sequence"/>
</dbReference>
<dbReference type="GO" id="GO:0004519">
    <property type="term" value="F:endonuclease activity"/>
    <property type="evidence" value="ECO:0007669"/>
    <property type="project" value="UniProtKB-KW"/>
</dbReference>
<reference evidence="1 2" key="1">
    <citation type="submission" date="2018-07" db="EMBL/GenBank/DDBJ databases">
        <title>Bacillus sp. YLB-04 draft genome sequence.</title>
        <authorList>
            <person name="Yu L."/>
            <person name="Tang X."/>
        </authorList>
    </citation>
    <scope>NUCLEOTIDE SEQUENCE [LARGE SCALE GENOMIC DNA]</scope>
    <source>
        <strain evidence="1 2">YLB-04</strain>
    </source>
</reference>
<proteinExistence type="predicted"/>
<evidence type="ECO:0000313" key="2">
    <source>
        <dbReference type="Proteomes" id="UP000257144"/>
    </source>
</evidence>
<dbReference type="OrthoDB" id="2186822at2"/>
<comment type="caution">
    <text evidence="1">The sequence shown here is derived from an EMBL/GenBank/DDBJ whole genome shotgun (WGS) entry which is preliminary data.</text>
</comment>
<organism evidence="1 2">
    <name type="scientific">Neobacillus piezotolerans</name>
    <dbReference type="NCBI Taxonomy" id="2259171"/>
    <lineage>
        <taxon>Bacteria</taxon>
        <taxon>Bacillati</taxon>
        <taxon>Bacillota</taxon>
        <taxon>Bacilli</taxon>
        <taxon>Bacillales</taxon>
        <taxon>Bacillaceae</taxon>
        <taxon>Neobacillus</taxon>
    </lineage>
</organism>
<keyword evidence="1" id="KW-0540">Nuclease</keyword>
<accession>A0A3D8GW38</accession>
<name>A0A3D8GW38_9BACI</name>
<evidence type="ECO:0000313" key="1">
    <source>
        <dbReference type="EMBL" id="RDU38674.1"/>
    </source>
</evidence>
<dbReference type="Pfam" id="PF12639">
    <property type="entry name" value="Colicin-DNase"/>
    <property type="match status" value="1"/>
</dbReference>
<dbReference type="RefSeq" id="WP_115450589.1">
    <property type="nucleotide sequence ID" value="NZ_QNQT01000001.1"/>
</dbReference>
<sequence length="201" mass="22430">MIGEIIAAVSKIAEAAETVEVTEFTKTKEYSEIGKKVLEPNIEIAKWKSLESVIQTNIEKGIERIPTRKQDLEGKNHPDTGVPYVVKVVENSKGELVEVVVPEFDSIFDLHLPEELYEATDNKQFSECNRQLKEAVQNDPELAAKFTEEQLEQIMNGDTPDGYTWHHDAEKGKMQLVDSKIHAQTGHTGGRAIWGGGSGNR</sequence>
<keyword evidence="1" id="KW-0255">Endonuclease</keyword>
<keyword evidence="1" id="KW-0378">Hydrolase</keyword>
<gene>
    <name evidence="1" type="ORF">DRW41_03695</name>
</gene>